<protein>
    <recommendedName>
        <fullName evidence="1">Aminoglycoside phosphotransferase domain-containing protein</fullName>
    </recommendedName>
</protein>
<dbReference type="AlphaFoldDB" id="A0A5C4N083"/>
<name>A0A5C4N083_9RHOB</name>
<dbReference type="OrthoDB" id="1550312at2"/>
<sequence length="137" mass="15407">MLPNALRSEAEAVLDAFASLPPDPYGAIFGFFDGHGWNMAFDHQAQRLNGIYDFADSGLAPLHQEFVYSSFNSTDLTARIIAAYEVESGHPIDRQRVDILTGAHHLWELAEEADSSAHIEIMIENVRQWQAHRLRSN</sequence>
<accession>A0A5C4N083</accession>
<dbReference type="InterPro" id="IPR011009">
    <property type="entry name" value="Kinase-like_dom_sf"/>
</dbReference>
<evidence type="ECO:0000313" key="3">
    <source>
        <dbReference type="Proteomes" id="UP000305887"/>
    </source>
</evidence>
<organism evidence="2 3">
    <name type="scientific">Rubellimicrobium rubrum</name>
    <dbReference type="NCBI Taxonomy" id="2585369"/>
    <lineage>
        <taxon>Bacteria</taxon>
        <taxon>Pseudomonadati</taxon>
        <taxon>Pseudomonadota</taxon>
        <taxon>Alphaproteobacteria</taxon>
        <taxon>Rhodobacterales</taxon>
        <taxon>Roseobacteraceae</taxon>
        <taxon>Rubellimicrobium</taxon>
    </lineage>
</organism>
<dbReference type="InterPro" id="IPR002575">
    <property type="entry name" value="Aminoglycoside_PTrfase"/>
</dbReference>
<dbReference type="Proteomes" id="UP000305887">
    <property type="component" value="Unassembled WGS sequence"/>
</dbReference>
<dbReference type="SUPFAM" id="SSF56112">
    <property type="entry name" value="Protein kinase-like (PK-like)"/>
    <property type="match status" value="1"/>
</dbReference>
<proteinExistence type="predicted"/>
<reference evidence="2 3" key="1">
    <citation type="submission" date="2019-06" db="EMBL/GenBank/DDBJ databases">
        <title>YIM 131921 draft genome.</title>
        <authorList>
            <person name="Jiang L."/>
        </authorList>
    </citation>
    <scope>NUCLEOTIDE SEQUENCE [LARGE SCALE GENOMIC DNA]</scope>
    <source>
        <strain evidence="2 3">YIM 131921</strain>
    </source>
</reference>
<feature type="domain" description="Aminoglycoside phosphotransferase" evidence="1">
    <location>
        <begin position="9"/>
        <end position="98"/>
    </location>
</feature>
<evidence type="ECO:0000313" key="2">
    <source>
        <dbReference type="EMBL" id="TNC49621.1"/>
    </source>
</evidence>
<gene>
    <name evidence="2" type="ORF">FHG66_10970</name>
</gene>
<comment type="caution">
    <text evidence="2">The sequence shown here is derived from an EMBL/GenBank/DDBJ whole genome shotgun (WGS) entry which is preliminary data.</text>
</comment>
<keyword evidence="3" id="KW-1185">Reference proteome</keyword>
<dbReference type="Pfam" id="PF01636">
    <property type="entry name" value="APH"/>
    <property type="match status" value="1"/>
</dbReference>
<dbReference type="EMBL" id="VDFU01000010">
    <property type="protein sequence ID" value="TNC49621.1"/>
    <property type="molecule type" value="Genomic_DNA"/>
</dbReference>
<evidence type="ECO:0000259" key="1">
    <source>
        <dbReference type="Pfam" id="PF01636"/>
    </source>
</evidence>